<evidence type="ECO:0000256" key="4">
    <source>
        <dbReference type="ARBA" id="ARBA00022786"/>
    </source>
</evidence>
<dbReference type="Proteomes" id="UP001219355">
    <property type="component" value="Chromosome 2"/>
</dbReference>
<feature type="active site" description="Glycyl thioester intermediate" evidence="5">
    <location>
        <position position="940"/>
    </location>
</feature>
<dbReference type="Pfam" id="PF00632">
    <property type="entry name" value="HECT"/>
    <property type="match status" value="1"/>
</dbReference>
<feature type="region of interest" description="Disordered" evidence="6">
    <location>
        <begin position="351"/>
        <end position="393"/>
    </location>
</feature>
<evidence type="ECO:0000256" key="5">
    <source>
        <dbReference type="PROSITE-ProRule" id="PRU00104"/>
    </source>
</evidence>
<keyword evidence="9" id="KW-1185">Reference proteome</keyword>
<keyword evidence="4 5" id="KW-0833">Ubl conjugation pathway</keyword>
<dbReference type="Gene3D" id="3.90.1750.10">
    <property type="entry name" value="Hect, E3 ligase catalytic domains"/>
    <property type="match status" value="1"/>
</dbReference>
<evidence type="ECO:0000256" key="6">
    <source>
        <dbReference type="SAM" id="MobiDB-lite"/>
    </source>
</evidence>
<dbReference type="CDD" id="cd00078">
    <property type="entry name" value="HECTc"/>
    <property type="match status" value="1"/>
</dbReference>
<sequence>MSFLRAQLGDPGDRGVPAGTKLPLIRRRGASESSLGQHVSHIEASAPDKPQDLLPLAVARDIHTKEAEPTILSHGSHKGHGSAYNATAQQSKALPPHLKRKPLRDTLTVPVLGAAAQAERQRQDDGKPGAQNTGRIFRLLEDYIFASFDGCDTLNNSFLSIGSHHPRAASDGNPILKKPVETTSSALHDAPLFQLDGKTLRLGDIAENGSWWTGNRPTRHKSTNDHPNTRLNTSHNGLVGWKTPRINWAELLEWYHLVLHAGNSWRTIWQRMKPPESNDSSRWEAVELTMLERAFSESQFYLRMTLLKATEKLLQRPKRPLQRPEDTRFLLILLANPLLYPLSSSFRKSTPKLLGPDHVDRSSLGDTTGMPIDKTPSPRRSHTVPSNRATESSDRRSVIIKRIIGLLSNLPNECHHSMVSWFSRLSENQFRQVVDLVGSFVTHRLSRSQKRRASRSAKIEDNIEEFVPTLSGPNATTSAQLHSALQRDNASKSPNSEHKTVIYNDDWQIKAAARVMAVLFRANYVSYSRKIDHSAANPALIGAHDRRDHLYMVPISAFYNTLLDYSDLVADFEAWESRSGKFTFCQYAFFLSIWAKIRILEHDARRQMEAKAREAFFDNILGRRGTSQYLVLKVRRECLVEDSLRKVSEVVGSAQEEIKKGLRIEFIGEEGVDAGGLRKEWFLLLVREVFDPANGLVLGLAIYNSTILDIALPPFAFRKLLASARPNNVPTLSTPYHPFKCTLNDLAEYRPALAKGLRQLVEYDGDVQETFCQDFVIQVERYGEIVEVPLCPGGENRPVTNSNRREYVDLYVRYMLDSAVSRQFEPFKRGFFTVCSGNALHLFRPEEIELLVRGSDEALDIPSLRAVAVYEHWPATSPDREPVVNWFWNFFARVTPQDQRKILSFITGSDRIPAMGVTNLTIRLVCLGQDSERFPIARTCFNMLSLYRYKTRQKLESKLWRAVVESEGFGLK</sequence>
<evidence type="ECO:0000313" key="8">
    <source>
        <dbReference type="EMBL" id="WEW58323.1"/>
    </source>
</evidence>
<dbReference type="GO" id="GO:0061630">
    <property type="term" value="F:ubiquitin protein ligase activity"/>
    <property type="evidence" value="ECO:0007669"/>
    <property type="project" value="UniProtKB-EC"/>
</dbReference>
<dbReference type="InterPro" id="IPR035983">
    <property type="entry name" value="Hect_E3_ubiquitin_ligase"/>
</dbReference>
<keyword evidence="3 8" id="KW-0808">Transferase</keyword>
<feature type="region of interest" description="Disordered" evidence="6">
    <location>
        <begin position="1"/>
        <end position="20"/>
    </location>
</feature>
<dbReference type="InterPro" id="IPR044611">
    <property type="entry name" value="E3A/B/C-like"/>
</dbReference>
<dbReference type="SUPFAM" id="SSF56204">
    <property type="entry name" value="Hect, E3 ligase catalytic domain"/>
    <property type="match status" value="1"/>
</dbReference>
<dbReference type="AlphaFoldDB" id="A0AAF0DHF2"/>
<evidence type="ECO:0000256" key="2">
    <source>
        <dbReference type="ARBA" id="ARBA00012485"/>
    </source>
</evidence>
<dbReference type="PANTHER" id="PTHR45700">
    <property type="entry name" value="UBIQUITIN-PROTEIN LIGASE E3C"/>
    <property type="match status" value="1"/>
</dbReference>
<dbReference type="GO" id="GO:0000209">
    <property type="term" value="P:protein polyubiquitination"/>
    <property type="evidence" value="ECO:0007669"/>
    <property type="project" value="InterPro"/>
</dbReference>
<dbReference type="EC" id="2.3.2.26" evidence="2"/>
<protein>
    <recommendedName>
        <fullName evidence="2">HECT-type E3 ubiquitin transferase</fullName>
        <ecNumber evidence="2">2.3.2.26</ecNumber>
    </recommendedName>
</protein>
<evidence type="ECO:0000256" key="3">
    <source>
        <dbReference type="ARBA" id="ARBA00022679"/>
    </source>
</evidence>
<organism evidence="8 9">
    <name type="scientific">Emydomyces testavorans</name>
    <dbReference type="NCBI Taxonomy" id="2070801"/>
    <lineage>
        <taxon>Eukaryota</taxon>
        <taxon>Fungi</taxon>
        <taxon>Dikarya</taxon>
        <taxon>Ascomycota</taxon>
        <taxon>Pezizomycotina</taxon>
        <taxon>Eurotiomycetes</taxon>
        <taxon>Eurotiomycetidae</taxon>
        <taxon>Onygenales</taxon>
        <taxon>Nannizziopsiaceae</taxon>
        <taxon>Emydomyces</taxon>
    </lineage>
</organism>
<comment type="catalytic activity">
    <reaction evidence="1">
        <text>S-ubiquitinyl-[E2 ubiquitin-conjugating enzyme]-L-cysteine + [acceptor protein]-L-lysine = [E2 ubiquitin-conjugating enzyme]-L-cysteine + N(6)-ubiquitinyl-[acceptor protein]-L-lysine.</text>
        <dbReference type="EC" id="2.3.2.26"/>
    </reaction>
</comment>
<keyword evidence="8" id="KW-0012">Acyltransferase</keyword>
<reference evidence="8" key="1">
    <citation type="submission" date="2023-03" db="EMBL/GenBank/DDBJ databases">
        <title>Emydomyces testavorans Genome Sequence.</title>
        <authorList>
            <person name="Hoyer L."/>
        </authorList>
    </citation>
    <scope>NUCLEOTIDE SEQUENCE</scope>
    <source>
        <strain evidence="8">16-2883</strain>
    </source>
</reference>
<dbReference type="PROSITE" id="PS50237">
    <property type="entry name" value="HECT"/>
    <property type="match status" value="1"/>
</dbReference>
<accession>A0AAF0DHF2</accession>
<evidence type="ECO:0000256" key="1">
    <source>
        <dbReference type="ARBA" id="ARBA00000885"/>
    </source>
</evidence>
<dbReference type="EMBL" id="CP120628">
    <property type="protein sequence ID" value="WEW58323.1"/>
    <property type="molecule type" value="Genomic_DNA"/>
</dbReference>
<proteinExistence type="predicted"/>
<evidence type="ECO:0000259" key="7">
    <source>
        <dbReference type="PROSITE" id="PS50237"/>
    </source>
</evidence>
<dbReference type="SMART" id="SM00119">
    <property type="entry name" value="HECTc"/>
    <property type="match status" value="1"/>
</dbReference>
<dbReference type="InterPro" id="IPR000569">
    <property type="entry name" value="HECT_dom"/>
</dbReference>
<dbReference type="Gene3D" id="3.30.2410.10">
    <property type="entry name" value="Hect, E3 ligase catalytic domain"/>
    <property type="match status" value="1"/>
</dbReference>
<dbReference type="Gene3D" id="3.30.2160.10">
    <property type="entry name" value="Hect, E3 ligase catalytic domain"/>
    <property type="match status" value="1"/>
</dbReference>
<name>A0AAF0DHF2_9EURO</name>
<gene>
    <name evidence="8" type="primary">HUL4</name>
    <name evidence="8" type="ORF">PRK78_003791</name>
</gene>
<dbReference type="FunFam" id="3.30.2160.10:FF:000004">
    <property type="entry name" value="probable E3 ubiquitin-protein ligase HERC4 isoform X1"/>
    <property type="match status" value="1"/>
</dbReference>
<evidence type="ECO:0000313" key="9">
    <source>
        <dbReference type="Proteomes" id="UP001219355"/>
    </source>
</evidence>
<feature type="domain" description="HECT" evidence="7">
    <location>
        <begin position="654"/>
        <end position="972"/>
    </location>
</feature>